<dbReference type="Proteomes" id="UP000758611">
    <property type="component" value="Unassembled WGS sequence"/>
</dbReference>
<evidence type="ECO:0000313" key="2">
    <source>
        <dbReference type="Proteomes" id="UP000758611"/>
    </source>
</evidence>
<comment type="caution">
    <text evidence="1">The sequence shown here is derived from an EMBL/GenBank/DDBJ whole genome shotgun (WGS) entry which is preliminary data.</text>
</comment>
<dbReference type="AlphaFoldDB" id="A0A930H2Z0"/>
<dbReference type="EMBL" id="JABZRE010000001">
    <property type="protein sequence ID" value="MBF1306261.1"/>
    <property type="molecule type" value="Genomic_DNA"/>
</dbReference>
<sequence length="346" mass="40807">MINKTFDNSRSRNNLNEINKSIGDFSFDNFKTMRFIDNNFTVVDYFKSWADLFPEEIKDHRVWGEKVIENYQKLFCDIDEVPDHLKSWYDWISYLFSHPDFYSLDLINFNKLLKGESIYKKNQYRNVEYCLLLIFGCDSEENLPILIRKIIHSKFSNTHDFIDKLKNVSFLCSLVDSLTKSLTEIPELNFLFTYNFEKSSLELVSDIEKCSLTKSIEIKKVNFLYIKNKQLILRNSLDQDELFKLISYLDKEDFTKSLLESVYKFLFISLDKKLNSWNSYIISDNGSEIKALEDGQFPIEFASNHKLNTLVKGILLSDFLNFYDSNSSVGKSILRDKLKEIVKELD</sequence>
<protein>
    <submittedName>
        <fullName evidence="1">Uncharacterized protein</fullName>
    </submittedName>
</protein>
<gene>
    <name evidence="1" type="ORF">HXM94_00540</name>
</gene>
<accession>A0A930H2Z0</accession>
<name>A0A930H2Z0_9FIRM</name>
<evidence type="ECO:0000313" key="1">
    <source>
        <dbReference type="EMBL" id="MBF1306261.1"/>
    </source>
</evidence>
<reference evidence="1" key="1">
    <citation type="submission" date="2020-04" db="EMBL/GenBank/DDBJ databases">
        <title>Deep metagenomics examines the oral microbiome during advanced dental caries in children, revealing novel taxa and co-occurrences with host molecules.</title>
        <authorList>
            <person name="Baker J.L."/>
            <person name="Morton J.T."/>
            <person name="Dinis M."/>
            <person name="Alvarez R."/>
            <person name="Tran N.C."/>
            <person name="Knight R."/>
            <person name="Edlund A."/>
        </authorList>
    </citation>
    <scope>NUCLEOTIDE SEQUENCE</scope>
    <source>
        <strain evidence="1">JCVI_23_bin.11</strain>
    </source>
</reference>
<organism evidence="1 2">
    <name type="scientific">Parvimonas micra</name>
    <dbReference type="NCBI Taxonomy" id="33033"/>
    <lineage>
        <taxon>Bacteria</taxon>
        <taxon>Bacillati</taxon>
        <taxon>Bacillota</taxon>
        <taxon>Tissierellia</taxon>
        <taxon>Tissierellales</taxon>
        <taxon>Peptoniphilaceae</taxon>
        <taxon>Parvimonas</taxon>
    </lineage>
</organism>
<proteinExistence type="predicted"/>
<dbReference type="RefSeq" id="WP_278476711.1">
    <property type="nucleotide sequence ID" value="NZ_JABZRE010000001.1"/>
</dbReference>